<organism evidence="3 4">
    <name type="scientific">Thalassorhabdus alkalitolerans</name>
    <dbReference type="NCBI Taxonomy" id="2282697"/>
    <lineage>
        <taxon>Bacteria</taxon>
        <taxon>Bacillati</taxon>
        <taxon>Bacillota</taxon>
        <taxon>Bacilli</taxon>
        <taxon>Bacillales</taxon>
        <taxon>Bacillaceae</taxon>
        <taxon>Thalassorhabdus</taxon>
    </lineage>
</organism>
<dbReference type="InterPro" id="IPR013783">
    <property type="entry name" value="Ig-like_fold"/>
</dbReference>
<comment type="caution">
    <text evidence="3">The sequence shown here is derived from an EMBL/GenBank/DDBJ whole genome shotgun (WGS) entry which is preliminary data.</text>
</comment>
<name>A0ABW0YQ32_9BACI</name>
<dbReference type="CDD" id="cd11341">
    <property type="entry name" value="AmyAc_Pullulanase_LD-like"/>
    <property type="match status" value="1"/>
</dbReference>
<dbReference type="SUPFAM" id="SSF51445">
    <property type="entry name" value="(Trans)glycosidases"/>
    <property type="match status" value="1"/>
</dbReference>
<dbReference type="GO" id="GO:0051060">
    <property type="term" value="F:pullulanase activity"/>
    <property type="evidence" value="ECO:0007669"/>
    <property type="project" value="UniProtKB-EC"/>
</dbReference>
<dbReference type="SUPFAM" id="SSF81296">
    <property type="entry name" value="E set domains"/>
    <property type="match status" value="1"/>
</dbReference>
<dbReference type="Gene3D" id="2.60.40.10">
    <property type="entry name" value="Immunoglobulins"/>
    <property type="match status" value="1"/>
</dbReference>
<dbReference type="InterPro" id="IPR017853">
    <property type="entry name" value="GH"/>
</dbReference>
<dbReference type="CDD" id="cd02860">
    <property type="entry name" value="E_set_Pullulanase"/>
    <property type="match status" value="1"/>
</dbReference>
<dbReference type="InterPro" id="IPR049117">
    <property type="entry name" value="pulA_all-beta"/>
</dbReference>
<dbReference type="RefSeq" id="WP_385940112.1">
    <property type="nucleotide sequence ID" value="NZ_JBHSOZ010000003.1"/>
</dbReference>
<evidence type="ECO:0000259" key="2">
    <source>
        <dbReference type="SMART" id="SM00642"/>
    </source>
</evidence>
<dbReference type="InterPro" id="IPR014756">
    <property type="entry name" value="Ig_E-set"/>
</dbReference>
<dbReference type="EC" id="3.2.1.41" evidence="3"/>
<evidence type="ECO:0000313" key="3">
    <source>
        <dbReference type="EMBL" id="MFC5712837.1"/>
    </source>
</evidence>
<keyword evidence="3" id="KW-0326">Glycosidase</keyword>
<dbReference type="InterPro" id="IPR006047">
    <property type="entry name" value="GH13_cat_dom"/>
</dbReference>
<keyword evidence="4" id="KW-1185">Reference proteome</keyword>
<dbReference type="InterPro" id="IPR011840">
    <property type="entry name" value="PulA_typeI"/>
</dbReference>
<gene>
    <name evidence="3" type="primary">pulA</name>
    <name evidence="3" type="ORF">ACFPU1_08595</name>
</gene>
<comment type="similarity">
    <text evidence="1">Belongs to the glycosyl hydrolase 13 family.</text>
</comment>
<dbReference type="Pfam" id="PF21653">
    <property type="entry name" value="pulA_all-beta"/>
    <property type="match status" value="1"/>
</dbReference>
<dbReference type="InterPro" id="IPR004193">
    <property type="entry name" value="Glyco_hydro_13_N"/>
</dbReference>
<accession>A0ABW0YQ32</accession>
<evidence type="ECO:0000313" key="4">
    <source>
        <dbReference type="Proteomes" id="UP001596142"/>
    </source>
</evidence>
<dbReference type="SMART" id="SM00642">
    <property type="entry name" value="Aamy"/>
    <property type="match status" value="1"/>
</dbReference>
<dbReference type="Gene3D" id="3.20.20.80">
    <property type="entry name" value="Glycosidases"/>
    <property type="match status" value="1"/>
</dbReference>
<feature type="domain" description="Glycosyl hydrolase family 13 catalytic" evidence="2">
    <location>
        <begin position="226"/>
        <end position="622"/>
    </location>
</feature>
<dbReference type="InterPro" id="IPR013780">
    <property type="entry name" value="Glyco_hydro_b"/>
</dbReference>
<evidence type="ECO:0000256" key="1">
    <source>
        <dbReference type="ARBA" id="ARBA00008061"/>
    </source>
</evidence>
<dbReference type="PANTHER" id="PTHR43002">
    <property type="entry name" value="GLYCOGEN DEBRANCHING ENZYME"/>
    <property type="match status" value="1"/>
</dbReference>
<dbReference type="NCBIfam" id="TIGR02104">
    <property type="entry name" value="pulA_typeI"/>
    <property type="match status" value="1"/>
</dbReference>
<keyword evidence="3" id="KW-0378">Hydrolase</keyword>
<protein>
    <submittedName>
        <fullName evidence="3">Type I pullulanase</fullName>
        <ecNumber evidence="3">3.2.1.41</ecNumber>
    </submittedName>
</protein>
<reference evidence="4" key="1">
    <citation type="journal article" date="2019" name="Int. J. Syst. Evol. Microbiol.">
        <title>The Global Catalogue of Microorganisms (GCM) 10K type strain sequencing project: providing services to taxonomists for standard genome sequencing and annotation.</title>
        <authorList>
            <consortium name="The Broad Institute Genomics Platform"/>
            <consortium name="The Broad Institute Genome Sequencing Center for Infectious Disease"/>
            <person name="Wu L."/>
            <person name="Ma J."/>
        </authorList>
    </citation>
    <scope>NUCLEOTIDE SEQUENCE [LARGE SCALE GENOMIC DNA]</scope>
    <source>
        <strain evidence="4">CECT 7184</strain>
    </source>
</reference>
<proteinExistence type="inferred from homology"/>
<dbReference type="Gene3D" id="2.60.40.1180">
    <property type="entry name" value="Golgi alpha-mannosidase II"/>
    <property type="match status" value="1"/>
</dbReference>
<dbReference type="Proteomes" id="UP001596142">
    <property type="component" value="Unassembled WGS sequence"/>
</dbReference>
<dbReference type="Pfam" id="PF02922">
    <property type="entry name" value="CBM_48"/>
    <property type="match status" value="1"/>
</dbReference>
<dbReference type="EMBL" id="JBHSOZ010000003">
    <property type="protein sequence ID" value="MFC5712837.1"/>
    <property type="molecule type" value="Genomic_DNA"/>
</dbReference>
<dbReference type="Pfam" id="PF00128">
    <property type="entry name" value="Alpha-amylase"/>
    <property type="match status" value="1"/>
</dbReference>
<sequence length="722" mass="82442">MKTDLQKKSSHARIKAWFETLSKIVVESTSPIEETQWQLVQKQKNSNRDTDILASFSITGNRLIFTLDYPLVMGEGYFVITPSGARIRVLSGSAVRTEEFDRLYAYHGNDLGAVWGPSYTEFAVWAPTAEKVSLLLYNAEASRPKISLLMNKTEKGVWRYTLKGNHEGLLYTYQVFVNGVWHETVDPYAKSLTANGRHGAVIRKSEDLLRPERPPFISPVDAIIYEAHVRDMTTHLKSGVREKGKYSGLAERGTRIERENITTALEHIIEMGVTHVQLLPVNDFGSVDENRPFMNYNWGYDATHHFSPEGSYATDPNNPFSRIEELKNLIHTLHEAGLRVVLDVVFNHVYIKEDSPFEKLVPGYYFRYDEHGLPSDGTGVGNDTASERAMMRKYIVDCITYWAEEYQVDGFRFDLMGIHDIKTMKAVRQAANQIDSSILIYGEGWDMPTPIPYEEKAIMAHGKHLEGIGFFNDAFREAMKGSSFNIKERGFINGKREAEIEVEKYMHGSIPLQAGDPSLFTDPAQSINYIECHDNMTVWDQLKVSVPEANERLYEKMQRLALTAVLTAQGIPFIHAGQEFCRTKHGHVNSYNAPDWLNQMDWERKKQYRKTVEYVKGLIKIRKEIPALRLKDQEEIQKRFSYIQTPPHVVGFHIKRLSEEEDFKELIVFLNGAWEKVEVSLPKGIKSCQVIVDDQRASLIPLKTIDSSTIAVPAISATILYR</sequence>